<dbReference type="GO" id="GO:0006487">
    <property type="term" value="P:protein N-linked glycosylation"/>
    <property type="evidence" value="ECO:0007669"/>
    <property type="project" value="TreeGrafter"/>
</dbReference>
<evidence type="ECO:0000313" key="3">
    <source>
        <dbReference type="Proteomes" id="UP000239001"/>
    </source>
</evidence>
<accession>A0A2T1LWG5</accession>
<reference evidence="2 3" key="2">
    <citation type="submission" date="2018-03" db="EMBL/GenBank/DDBJ databases">
        <authorList>
            <person name="Keele B.F."/>
        </authorList>
    </citation>
    <scope>NUCLEOTIDE SEQUENCE [LARGE SCALE GENOMIC DNA]</scope>
    <source>
        <strain evidence="2 3">CCALA 016</strain>
    </source>
</reference>
<dbReference type="Gene3D" id="3.40.50.2000">
    <property type="entry name" value="Glycogen Phosphorylase B"/>
    <property type="match status" value="1"/>
</dbReference>
<dbReference type="PANTHER" id="PTHR45919">
    <property type="entry name" value="GDP-MAN:MAN(3)GLCNAC(2)-PP-DOL ALPHA-1,2-MANNOSYLTRANSFERASE"/>
    <property type="match status" value="1"/>
</dbReference>
<dbReference type="AlphaFoldDB" id="A0A2T1LWG5"/>
<feature type="domain" description="Glycosyl transferase family 1" evidence="1">
    <location>
        <begin position="200"/>
        <end position="363"/>
    </location>
</feature>
<dbReference type="EMBL" id="PXOH01000014">
    <property type="protein sequence ID" value="PSF36240.1"/>
    <property type="molecule type" value="Genomic_DNA"/>
</dbReference>
<dbReference type="GO" id="GO:0004377">
    <property type="term" value="F:GDP-Man:Man(3)GlcNAc(2)-PP-Dol alpha-1,2-mannosyltransferase activity"/>
    <property type="evidence" value="ECO:0007669"/>
    <property type="project" value="InterPro"/>
</dbReference>
<evidence type="ECO:0000313" key="2">
    <source>
        <dbReference type="EMBL" id="PSF36240.1"/>
    </source>
</evidence>
<dbReference type="Proteomes" id="UP000239001">
    <property type="component" value="Unassembled WGS sequence"/>
</dbReference>
<dbReference type="PANTHER" id="PTHR45919:SF1">
    <property type="entry name" value="GDP-MAN:MAN(3)GLCNAC(2)-PP-DOL ALPHA-1,2-MANNOSYLTRANSFERASE"/>
    <property type="match status" value="1"/>
</dbReference>
<dbReference type="Pfam" id="PF00534">
    <property type="entry name" value="Glycos_transf_1"/>
    <property type="match status" value="1"/>
</dbReference>
<evidence type="ECO:0000259" key="1">
    <source>
        <dbReference type="Pfam" id="PF00534"/>
    </source>
</evidence>
<comment type="caution">
    <text evidence="2">The sequence shown here is derived from an EMBL/GenBank/DDBJ whole genome shotgun (WGS) entry which is preliminary data.</text>
</comment>
<reference evidence="2 3" key="1">
    <citation type="submission" date="2018-03" db="EMBL/GenBank/DDBJ databases">
        <title>The ancient ancestry and fast evolution of plastids.</title>
        <authorList>
            <person name="Moore K.R."/>
            <person name="Magnabosco C."/>
            <person name="Momper L."/>
            <person name="Gold D.A."/>
            <person name="Bosak T."/>
            <person name="Fournier G.P."/>
        </authorList>
    </citation>
    <scope>NUCLEOTIDE SEQUENCE [LARGE SCALE GENOMIC DNA]</scope>
    <source>
        <strain evidence="2 3">CCALA 016</strain>
    </source>
</reference>
<sequence>MKKILLIEHNLQPPGGGKAVTAWILEALKQEYEITILTWNAVDFDSINNFYGTSLSSSDFNLYTVPWVWQSLINLIPDQSDFQKLCLLMRLSKIIQVNYDIVMTISCNEVDLGVRGIQYINYPYLYHLYQQLQGDFGQYSYDYLKKIKTHLRPWKLISGYSFERMKQNLTLVNSNWIGKKIKKCYGIETKTVYPPVHGIFPQIPWEEKENGFVCIGRIILCKRFKRMIKILTEVRARGYDIHLHIIGTANNDLIKDNYYLEIKQLIQINNSWIFFHENLSRKELINLVSKHRYGIHGMLDEHFGIAVAEMIKGGCITFIPGDGGQVEIVGEEKRLLYQTVGEAVEKIVSVISNPDEQKHLCQYLQDRSQCFSIEQFKENIKIIVRQF</sequence>
<name>A0A2T1LWG5_9CHRO</name>
<organism evidence="2 3">
    <name type="scientific">Aphanothece hegewaldii CCALA 016</name>
    <dbReference type="NCBI Taxonomy" id="2107694"/>
    <lineage>
        <taxon>Bacteria</taxon>
        <taxon>Bacillati</taxon>
        <taxon>Cyanobacteriota</taxon>
        <taxon>Cyanophyceae</taxon>
        <taxon>Oscillatoriophycideae</taxon>
        <taxon>Chroococcales</taxon>
        <taxon>Aphanothecaceae</taxon>
        <taxon>Aphanothece</taxon>
    </lineage>
</organism>
<dbReference type="OrthoDB" id="570087at2"/>
<keyword evidence="3" id="KW-1185">Reference proteome</keyword>
<proteinExistence type="predicted"/>
<dbReference type="InterPro" id="IPR001296">
    <property type="entry name" value="Glyco_trans_1"/>
</dbReference>
<dbReference type="InterPro" id="IPR038013">
    <property type="entry name" value="ALG11"/>
</dbReference>
<dbReference type="GO" id="GO:0016020">
    <property type="term" value="C:membrane"/>
    <property type="evidence" value="ECO:0007669"/>
    <property type="project" value="TreeGrafter"/>
</dbReference>
<protein>
    <recommendedName>
        <fullName evidence="1">Glycosyl transferase family 1 domain-containing protein</fullName>
    </recommendedName>
</protein>
<gene>
    <name evidence="2" type="ORF">C7H19_13615</name>
</gene>
<dbReference type="RefSeq" id="WP_106457425.1">
    <property type="nucleotide sequence ID" value="NZ_PXOH01000014.1"/>
</dbReference>
<dbReference type="SUPFAM" id="SSF53756">
    <property type="entry name" value="UDP-Glycosyltransferase/glycogen phosphorylase"/>
    <property type="match status" value="1"/>
</dbReference>